<evidence type="ECO:0000256" key="1">
    <source>
        <dbReference type="SAM" id="MobiDB-lite"/>
    </source>
</evidence>
<name>A0A6A4GG35_9AGAR</name>
<feature type="region of interest" description="Disordered" evidence="1">
    <location>
        <begin position="572"/>
        <end position="622"/>
    </location>
</feature>
<dbReference type="EMBL" id="ML770146">
    <property type="protein sequence ID" value="KAE9384438.1"/>
    <property type="molecule type" value="Genomic_DNA"/>
</dbReference>
<feature type="region of interest" description="Disordered" evidence="1">
    <location>
        <begin position="1"/>
        <end position="22"/>
    </location>
</feature>
<gene>
    <name evidence="2" type="ORF">BT96DRAFT_1026893</name>
</gene>
<evidence type="ECO:0000313" key="2">
    <source>
        <dbReference type="EMBL" id="KAE9384438.1"/>
    </source>
</evidence>
<feature type="compositionally biased region" description="Polar residues" evidence="1">
    <location>
        <begin position="517"/>
        <end position="530"/>
    </location>
</feature>
<feature type="compositionally biased region" description="Pro residues" evidence="1">
    <location>
        <begin position="7"/>
        <end position="17"/>
    </location>
</feature>
<feature type="region of interest" description="Disordered" evidence="1">
    <location>
        <begin position="517"/>
        <end position="542"/>
    </location>
</feature>
<sequence length="622" mass="67726">MPSARNTPPPQYTPPEAPTKRNNISRAVAKIITDNFLDDFKTVVLKHDPNLKGSKEVDAWRQKKAEEIYDMIKAREGVFASVPVTVPGLAKKDIAAIRRVFTNRAHHVIKPKVGATESLTKTSTNPSSSNVSKATMMSSKDARKIIDTVLQLSSTSSGRSLFRLSKHAEIDNLSKSETITVKGDNPGGRYQAAAKMLWDGLEPEERVQWEENARKQTDNIAENQAALKIALEVLFHALAKSGRVGSIECFVMLALRSPDAELVTQQFNAGTSGKEYHKTWMVGENDETYVTEHFEEIVLRPFMEWANLVIPGNPLKTHFTEDERGYPIFPQVDVMQCTGEELVAYVQTFLELLWEKQHNGESLSWEDVSRSPMNFYDKQKFDLPIKFSHPRNMGAGVFIFAEYLKGPGSLFRFLEQTARNEEKAVAPTPIVVPSQLSSTAITTSTPAAAPSQPSSTTVVAPVPAAVPSSSLAAERHLAPTSAVVSLPEPTPTTSSCPISCPPLAPAISPASHLPLTPTISPASSASQQCSVGEHVKPGTSSQLPDSLLVNFQASLPSTTALLEDRDPLTVEDSVEESMASTTAIVKDLSPEEDNVPPRSTTPTSTGEMLTVNAEGTESERGR</sequence>
<feature type="non-terminal residue" evidence="2">
    <location>
        <position position="622"/>
    </location>
</feature>
<dbReference type="OrthoDB" id="3063186at2759"/>
<proteinExistence type="predicted"/>
<dbReference type="AlphaFoldDB" id="A0A6A4GG35"/>
<reference evidence="2" key="1">
    <citation type="journal article" date="2019" name="Environ. Microbiol.">
        <title>Fungal ecological strategies reflected in gene transcription - a case study of two litter decomposers.</title>
        <authorList>
            <person name="Barbi F."/>
            <person name="Kohler A."/>
            <person name="Barry K."/>
            <person name="Baskaran P."/>
            <person name="Daum C."/>
            <person name="Fauchery L."/>
            <person name="Ihrmark K."/>
            <person name="Kuo A."/>
            <person name="LaButti K."/>
            <person name="Lipzen A."/>
            <person name="Morin E."/>
            <person name="Grigoriev I.V."/>
            <person name="Henrissat B."/>
            <person name="Lindahl B."/>
            <person name="Martin F."/>
        </authorList>
    </citation>
    <scope>NUCLEOTIDE SEQUENCE</scope>
    <source>
        <strain evidence="2">JB14</strain>
    </source>
</reference>
<organism evidence="2 3">
    <name type="scientific">Gymnopus androsaceus JB14</name>
    <dbReference type="NCBI Taxonomy" id="1447944"/>
    <lineage>
        <taxon>Eukaryota</taxon>
        <taxon>Fungi</taxon>
        <taxon>Dikarya</taxon>
        <taxon>Basidiomycota</taxon>
        <taxon>Agaricomycotina</taxon>
        <taxon>Agaricomycetes</taxon>
        <taxon>Agaricomycetidae</taxon>
        <taxon>Agaricales</taxon>
        <taxon>Marasmiineae</taxon>
        <taxon>Omphalotaceae</taxon>
        <taxon>Gymnopus</taxon>
    </lineage>
</organism>
<dbReference type="Proteomes" id="UP000799118">
    <property type="component" value="Unassembled WGS sequence"/>
</dbReference>
<protein>
    <submittedName>
        <fullName evidence="2">Uncharacterized protein</fullName>
    </submittedName>
</protein>
<keyword evidence="3" id="KW-1185">Reference proteome</keyword>
<evidence type="ECO:0000313" key="3">
    <source>
        <dbReference type="Proteomes" id="UP000799118"/>
    </source>
</evidence>
<accession>A0A6A4GG35</accession>
<feature type="compositionally biased region" description="Polar residues" evidence="1">
    <location>
        <begin position="597"/>
        <end position="607"/>
    </location>
</feature>